<feature type="region of interest" description="Disordered" evidence="1">
    <location>
        <begin position="113"/>
        <end position="141"/>
    </location>
</feature>
<feature type="compositionally biased region" description="Basic and acidic residues" evidence="1">
    <location>
        <begin position="343"/>
        <end position="355"/>
    </location>
</feature>
<evidence type="ECO:0000313" key="3">
    <source>
        <dbReference type="Proteomes" id="UP001190700"/>
    </source>
</evidence>
<dbReference type="EMBL" id="LGRX02033523">
    <property type="protein sequence ID" value="KAK3240885.1"/>
    <property type="molecule type" value="Genomic_DNA"/>
</dbReference>
<feature type="compositionally biased region" description="Basic residues" evidence="1">
    <location>
        <begin position="23"/>
        <end position="33"/>
    </location>
</feature>
<feature type="compositionally biased region" description="Low complexity" evidence="1">
    <location>
        <begin position="405"/>
        <end position="414"/>
    </location>
</feature>
<feature type="compositionally biased region" description="Low complexity" evidence="1">
    <location>
        <begin position="452"/>
        <end position="461"/>
    </location>
</feature>
<evidence type="ECO:0000313" key="2">
    <source>
        <dbReference type="EMBL" id="KAK3240885.1"/>
    </source>
</evidence>
<gene>
    <name evidence="2" type="ORF">CYMTET_49309</name>
</gene>
<accession>A0AAE0BRS9</accession>
<feature type="region of interest" description="Disordered" evidence="1">
    <location>
        <begin position="232"/>
        <end position="262"/>
    </location>
</feature>
<organism evidence="2 3">
    <name type="scientific">Cymbomonas tetramitiformis</name>
    <dbReference type="NCBI Taxonomy" id="36881"/>
    <lineage>
        <taxon>Eukaryota</taxon>
        <taxon>Viridiplantae</taxon>
        <taxon>Chlorophyta</taxon>
        <taxon>Pyramimonadophyceae</taxon>
        <taxon>Pyramimonadales</taxon>
        <taxon>Pyramimonadaceae</taxon>
        <taxon>Cymbomonas</taxon>
    </lineage>
</organism>
<feature type="compositionally biased region" description="Low complexity" evidence="1">
    <location>
        <begin position="307"/>
        <end position="319"/>
    </location>
</feature>
<keyword evidence="3" id="KW-1185">Reference proteome</keyword>
<feature type="compositionally biased region" description="Basic and acidic residues" evidence="1">
    <location>
        <begin position="580"/>
        <end position="590"/>
    </location>
</feature>
<feature type="compositionally biased region" description="Basic and acidic residues" evidence="1">
    <location>
        <begin position="369"/>
        <end position="381"/>
    </location>
</feature>
<proteinExistence type="predicted"/>
<comment type="caution">
    <text evidence="2">The sequence shown here is derived from an EMBL/GenBank/DDBJ whole genome shotgun (WGS) entry which is preliminary data.</text>
</comment>
<feature type="region of interest" description="Disordered" evidence="1">
    <location>
        <begin position="286"/>
        <end position="512"/>
    </location>
</feature>
<sequence>MCWCGAASVVKGQDREQSGRIGNKAHKSRRKATTFKPPPKKERVKKRARGAWKQGSGPNFLDGNEIFKPLHPVKSAKMVEEMRAFFEFSQMPIEQIIESKERERLCMCDRELRSLPPPSSSTAHSYEKPSMSPWPHPNADKTRSICDAIERELNSDDDDDNLAEMDYALHLGSTPSLKACDASNLGASPQVMGIPAGGASHQAPAGTLQDAAVVDIKIGAAGLAGGLGETAAEGWGDRSDTQAGLAEPSPRSTGNAAGRRAQAGHTMNIEDDHLCSWISPRGHGADPPTDFASVHYGGNDPSPMYHGAPTAAATRAGGPSHPHNTPASTGHVDSRSSQQDALAQHDRHENDKDLPRGGNATDSPGDVRVNLDRDAVDRAGARPETGQQAENSSEEFVEDGLWHMPAFAPSAPSTSTPPPPDAMDRAGARPETGQQAENSSEEFVEDGLWHMPAFAPSAPSTSTPPPPDAMDRAGARPETGKQAENSSEEFVDDGLWHMPSFAPSAPSISTAHQLPTRDKGLTFTVSSNITGQDEGDTTLPDEFSTEGDTTLPAQHEKGRKSKQHPSRTASHPSAVLNIEFGKHNEVADEA</sequence>
<evidence type="ECO:0000256" key="1">
    <source>
        <dbReference type="SAM" id="MobiDB-lite"/>
    </source>
</evidence>
<feature type="region of interest" description="Disordered" evidence="1">
    <location>
        <begin position="13"/>
        <end position="57"/>
    </location>
</feature>
<name>A0AAE0BRS9_9CHLO</name>
<protein>
    <submittedName>
        <fullName evidence="2">Uncharacterized protein</fullName>
    </submittedName>
</protein>
<reference evidence="2 3" key="1">
    <citation type="journal article" date="2015" name="Genome Biol. Evol.">
        <title>Comparative Genomics of a Bacterivorous Green Alga Reveals Evolutionary Causalities and Consequences of Phago-Mixotrophic Mode of Nutrition.</title>
        <authorList>
            <person name="Burns J.A."/>
            <person name="Paasch A."/>
            <person name="Narechania A."/>
            <person name="Kim E."/>
        </authorList>
    </citation>
    <scope>NUCLEOTIDE SEQUENCE [LARGE SCALE GENOMIC DNA]</scope>
    <source>
        <strain evidence="2 3">PLY_AMNH</strain>
    </source>
</reference>
<dbReference type="AlphaFoldDB" id="A0AAE0BRS9"/>
<feature type="region of interest" description="Disordered" evidence="1">
    <location>
        <begin position="526"/>
        <end position="590"/>
    </location>
</feature>
<feature type="compositionally biased region" description="Basic and acidic residues" evidence="1">
    <location>
        <begin position="469"/>
        <end position="481"/>
    </location>
</feature>
<dbReference type="Proteomes" id="UP001190700">
    <property type="component" value="Unassembled WGS sequence"/>
</dbReference>